<dbReference type="Pfam" id="PF03724">
    <property type="entry name" value="META"/>
    <property type="match status" value="1"/>
</dbReference>
<dbReference type="STRING" id="1333662.LPB303_01345"/>
<dbReference type="Gene3D" id="2.40.128.270">
    <property type="match status" value="1"/>
</dbReference>
<feature type="domain" description="DUF306" evidence="1">
    <location>
        <begin position="28"/>
        <end position="137"/>
    </location>
</feature>
<dbReference type="InterPro" id="IPR053147">
    <property type="entry name" value="Hsp_HslJ-like"/>
</dbReference>
<dbReference type="RefSeq" id="WP_068447352.1">
    <property type="nucleotide sequence ID" value="NZ_CP150660.1"/>
</dbReference>
<dbReference type="EMBL" id="LVWE01000002">
    <property type="protein sequence ID" value="OAD46611.1"/>
    <property type="molecule type" value="Genomic_DNA"/>
</dbReference>
<keyword evidence="3" id="KW-1185">Reference proteome</keyword>
<name>A0A176TG40_9FLAO</name>
<protein>
    <recommendedName>
        <fullName evidence="1">DUF306 domain-containing protein</fullName>
    </recommendedName>
</protein>
<dbReference type="InterPro" id="IPR038670">
    <property type="entry name" value="HslJ-like_sf"/>
</dbReference>
<organism evidence="2 3">
    <name type="scientific">Polaribacter atrinae</name>
    <dbReference type="NCBI Taxonomy" id="1333662"/>
    <lineage>
        <taxon>Bacteria</taxon>
        <taxon>Pseudomonadati</taxon>
        <taxon>Bacteroidota</taxon>
        <taxon>Flavobacteriia</taxon>
        <taxon>Flavobacteriales</taxon>
        <taxon>Flavobacteriaceae</taxon>
    </lineage>
</organism>
<evidence type="ECO:0000313" key="3">
    <source>
        <dbReference type="Proteomes" id="UP000076923"/>
    </source>
</evidence>
<gene>
    <name evidence="2" type="ORF">LPB303_01345</name>
</gene>
<dbReference type="PANTHER" id="PTHR35535:SF1">
    <property type="entry name" value="HEAT SHOCK PROTEIN HSLJ"/>
    <property type="match status" value="1"/>
</dbReference>
<dbReference type="PANTHER" id="PTHR35535">
    <property type="entry name" value="HEAT SHOCK PROTEIN HSLJ"/>
    <property type="match status" value="1"/>
</dbReference>
<sequence length="143" mass="16505">MKTKILFLIIISITITNCKSVSGKDYDNTITEKYWKLKTLYGKEIKMEDNQKREIFITLKTKESRFTGFAGCNTINGEYILEEGNRIKFTKVISTRMFCNNTDESKFLKAINSTDNYTIKNNILSLNLGKRAPIAVFEAVYMN</sequence>
<dbReference type="AlphaFoldDB" id="A0A176TG40"/>
<dbReference type="OrthoDB" id="880459at2"/>
<accession>A0A176TG40</accession>
<reference evidence="2 3" key="1">
    <citation type="submission" date="2016-02" db="EMBL/GenBank/DDBJ databases">
        <title>Draft genome sequence of Polaribacter atrinae KACC17473.</title>
        <authorList>
            <person name="Shin S.-K."/>
            <person name="Yi H."/>
        </authorList>
    </citation>
    <scope>NUCLEOTIDE SEQUENCE [LARGE SCALE GENOMIC DNA]</scope>
    <source>
        <strain evidence="2 3">KACC 17473</strain>
    </source>
</reference>
<dbReference type="InterPro" id="IPR005184">
    <property type="entry name" value="DUF306_Meta_HslJ"/>
</dbReference>
<proteinExistence type="predicted"/>
<evidence type="ECO:0000313" key="2">
    <source>
        <dbReference type="EMBL" id="OAD46611.1"/>
    </source>
</evidence>
<comment type="caution">
    <text evidence="2">The sequence shown here is derived from an EMBL/GenBank/DDBJ whole genome shotgun (WGS) entry which is preliminary data.</text>
</comment>
<evidence type="ECO:0000259" key="1">
    <source>
        <dbReference type="Pfam" id="PF03724"/>
    </source>
</evidence>
<dbReference type="Proteomes" id="UP000076923">
    <property type="component" value="Unassembled WGS sequence"/>
</dbReference>